<protein>
    <recommendedName>
        <fullName evidence="4">BZIP domain-containing protein</fullName>
    </recommendedName>
</protein>
<reference evidence="2" key="1">
    <citation type="journal article" date="2021" name="Nat. Commun.">
        <title>Genetic determinants of endophytism in the Arabidopsis root mycobiome.</title>
        <authorList>
            <person name="Mesny F."/>
            <person name="Miyauchi S."/>
            <person name="Thiergart T."/>
            <person name="Pickel B."/>
            <person name="Atanasova L."/>
            <person name="Karlsson M."/>
            <person name="Huettel B."/>
            <person name="Barry K.W."/>
            <person name="Haridas S."/>
            <person name="Chen C."/>
            <person name="Bauer D."/>
            <person name="Andreopoulos W."/>
            <person name="Pangilinan J."/>
            <person name="LaButti K."/>
            <person name="Riley R."/>
            <person name="Lipzen A."/>
            <person name="Clum A."/>
            <person name="Drula E."/>
            <person name="Henrissat B."/>
            <person name="Kohler A."/>
            <person name="Grigoriev I.V."/>
            <person name="Martin F.M."/>
            <person name="Hacquard S."/>
        </authorList>
    </citation>
    <scope>NUCLEOTIDE SEQUENCE</scope>
    <source>
        <strain evidence="2">MPI-CAGE-CH-0243</strain>
    </source>
</reference>
<keyword evidence="3" id="KW-1185">Reference proteome</keyword>
<evidence type="ECO:0000313" key="3">
    <source>
        <dbReference type="Proteomes" id="UP000700596"/>
    </source>
</evidence>
<accession>A0A9P9EKR7</accession>
<organism evidence="2 3">
    <name type="scientific">Dendryphion nanum</name>
    <dbReference type="NCBI Taxonomy" id="256645"/>
    <lineage>
        <taxon>Eukaryota</taxon>
        <taxon>Fungi</taxon>
        <taxon>Dikarya</taxon>
        <taxon>Ascomycota</taxon>
        <taxon>Pezizomycotina</taxon>
        <taxon>Dothideomycetes</taxon>
        <taxon>Pleosporomycetidae</taxon>
        <taxon>Pleosporales</taxon>
        <taxon>Torulaceae</taxon>
        <taxon>Dendryphion</taxon>
    </lineage>
</organism>
<sequence length="343" mass="39154">MSGDLPQRVAIRTKKNLVNARDCNEDWTGLRDSKERRKLQNRLHQRAWRRRKAEAQEQATKDSMKETPHEDQLISQAFRDATAAFIPVALAFPQPAPPVPRPEPTSLRDPHASSALPLNLHELMTINTQTLSIRLSTPRFCARGPPDSARKMVLPAEFHESHDPAQICFPLTPDYYLLSLIQYNVLRAFMSNMSLCTPSEVDQSGGCRAMDHITIIPPPSSIPPAFYPTLLQRKVVHPFWIDSVPWAQMRDNLILAATGQGEREFDSDDLCRDMCGGLYDGFNDVESRGVLIWGEPWQPRGWEMTEGFIQKWSWLVRGCDELLEATNQWREERGEGRILLEID</sequence>
<evidence type="ECO:0000256" key="1">
    <source>
        <dbReference type="SAM" id="MobiDB-lite"/>
    </source>
</evidence>
<dbReference type="PANTHER" id="PTHR38116:SF1">
    <property type="entry name" value="BZIP DOMAIN-CONTAINING PROTEIN"/>
    <property type="match status" value="1"/>
</dbReference>
<dbReference type="CDD" id="cd14688">
    <property type="entry name" value="bZIP_YAP"/>
    <property type="match status" value="1"/>
</dbReference>
<dbReference type="AlphaFoldDB" id="A0A9P9EKR7"/>
<dbReference type="PANTHER" id="PTHR38116">
    <property type="entry name" value="CHROMOSOME 7, WHOLE GENOME SHOTGUN SEQUENCE"/>
    <property type="match status" value="1"/>
</dbReference>
<dbReference type="InterPro" id="IPR021833">
    <property type="entry name" value="DUF3425"/>
</dbReference>
<feature type="compositionally biased region" description="Basic and acidic residues" evidence="1">
    <location>
        <begin position="53"/>
        <end position="69"/>
    </location>
</feature>
<evidence type="ECO:0008006" key="4">
    <source>
        <dbReference type="Google" id="ProtNLM"/>
    </source>
</evidence>
<evidence type="ECO:0000313" key="2">
    <source>
        <dbReference type="EMBL" id="KAH7138846.1"/>
    </source>
</evidence>
<dbReference type="Pfam" id="PF11905">
    <property type="entry name" value="DUF3425"/>
    <property type="match status" value="1"/>
</dbReference>
<feature type="compositionally biased region" description="Basic residues" evidence="1">
    <location>
        <begin position="38"/>
        <end position="52"/>
    </location>
</feature>
<name>A0A9P9EKR7_9PLEO</name>
<dbReference type="EMBL" id="JAGMWT010000001">
    <property type="protein sequence ID" value="KAH7138846.1"/>
    <property type="molecule type" value="Genomic_DNA"/>
</dbReference>
<gene>
    <name evidence="2" type="ORF">B0J11DRAFT_26416</name>
</gene>
<comment type="caution">
    <text evidence="2">The sequence shown here is derived from an EMBL/GenBank/DDBJ whole genome shotgun (WGS) entry which is preliminary data.</text>
</comment>
<feature type="region of interest" description="Disordered" evidence="1">
    <location>
        <begin position="38"/>
        <end position="69"/>
    </location>
</feature>
<dbReference type="Proteomes" id="UP000700596">
    <property type="component" value="Unassembled WGS sequence"/>
</dbReference>
<dbReference type="OrthoDB" id="2245989at2759"/>
<proteinExistence type="predicted"/>